<dbReference type="AlphaFoldDB" id="A0A0P4W0R0"/>
<dbReference type="GO" id="GO:0005634">
    <property type="term" value="C:nucleus"/>
    <property type="evidence" value="ECO:0007669"/>
    <property type="project" value="UniProtKB-SubCell"/>
</dbReference>
<dbReference type="InterPro" id="IPR039845">
    <property type="entry name" value="FAM192A"/>
</dbReference>
<evidence type="ECO:0000256" key="1">
    <source>
        <dbReference type="ARBA" id="ARBA00004123"/>
    </source>
</evidence>
<dbReference type="EMBL" id="GDKW01000133">
    <property type="protein sequence ID" value="JAI56462.1"/>
    <property type="molecule type" value="mRNA"/>
</dbReference>
<evidence type="ECO:0000256" key="3">
    <source>
        <dbReference type="SAM" id="Coils"/>
    </source>
</evidence>
<feature type="coiled-coil region" evidence="3">
    <location>
        <begin position="45"/>
        <end position="115"/>
    </location>
</feature>
<keyword evidence="2" id="KW-0539">Nucleus</keyword>
<organism evidence="6">
    <name type="scientific">Rhodnius neglectus</name>
    <dbReference type="NCBI Taxonomy" id="72488"/>
    <lineage>
        <taxon>Eukaryota</taxon>
        <taxon>Metazoa</taxon>
        <taxon>Ecdysozoa</taxon>
        <taxon>Arthropoda</taxon>
        <taxon>Hexapoda</taxon>
        <taxon>Insecta</taxon>
        <taxon>Pterygota</taxon>
        <taxon>Neoptera</taxon>
        <taxon>Paraneoptera</taxon>
        <taxon>Hemiptera</taxon>
        <taxon>Heteroptera</taxon>
        <taxon>Panheteroptera</taxon>
        <taxon>Cimicomorpha</taxon>
        <taxon>Reduviidae</taxon>
        <taxon>Triatominae</taxon>
        <taxon>Rhodnius</taxon>
    </lineage>
</organism>
<evidence type="ECO:0000313" key="6">
    <source>
        <dbReference type="EMBL" id="JAI56462.1"/>
    </source>
</evidence>
<feature type="compositionally biased region" description="Basic and acidic residues" evidence="4">
    <location>
        <begin position="160"/>
        <end position="197"/>
    </location>
</feature>
<feature type="compositionally biased region" description="Low complexity" evidence="4">
    <location>
        <begin position="199"/>
        <end position="208"/>
    </location>
</feature>
<proteinExistence type="evidence at transcript level"/>
<dbReference type="Pfam" id="PF10187">
    <property type="entry name" value="FAM192A_Fyv6_N"/>
    <property type="match status" value="1"/>
</dbReference>
<feature type="region of interest" description="Disordered" evidence="4">
    <location>
        <begin position="129"/>
        <end position="222"/>
    </location>
</feature>
<feature type="compositionally biased region" description="Polar residues" evidence="4">
    <location>
        <begin position="131"/>
        <end position="144"/>
    </location>
</feature>
<sequence>MSSGFVSESELAERRRVRQEEWEKVRQPNQPLEAPEEEYDHRSLFERLEEQKKKKEFEYEEAHRLKNMIKGLDDDEIDFLELVDRSKMEEERKKCAEEELEMADFRNKVASLQEQSLEQRIQQEVRRPLLKNNNIKTGRSSQTKLLAGVIKKRPFPPSNSDKEGSGKRSRTGLEEEKVEEEKVPAQKSVTENRKSEEVITSTTTISATNIKEPSVDPQNKLDVGGKTGGLTCIGILPGLGTYSVSSDESDCSTDIEEDAGSARFDLLGRRIKIKTENSSNK</sequence>
<dbReference type="PANTHER" id="PTHR13495">
    <property type="entry name" value="NEFA-INTERACTING NUCLEAR PROTEIN NIP30"/>
    <property type="match status" value="1"/>
</dbReference>
<name>A0A0P4W0R0_9HEMI</name>
<evidence type="ECO:0000256" key="2">
    <source>
        <dbReference type="ARBA" id="ARBA00023242"/>
    </source>
</evidence>
<reference evidence="6" key="1">
    <citation type="journal article" date="2016" name="PLoS Negl. Trop. Dis.">
        <title>A Deep Insight into the Sialome of Rhodnius neglectus, a Vector of Chagas Disease.</title>
        <authorList>
            <person name="Santiago P.B."/>
            <person name="Assumpcao T.C."/>
            <person name="Araujo C.N."/>
            <person name="Bastos I.M."/>
            <person name="Neves D."/>
            <person name="Silva I.G."/>
            <person name="Charneau S."/>
            <person name="Queiroz R.M."/>
            <person name="Raiol T."/>
            <person name="Oliveira J.V."/>
            <person name="Sousa M.V."/>
            <person name="Calvo E."/>
            <person name="Ribeiro J.M."/>
            <person name="Santana J.M."/>
        </authorList>
    </citation>
    <scope>NUCLEOTIDE SEQUENCE</scope>
    <source>
        <tissue evidence="6">Salivary glands</tissue>
    </source>
</reference>
<evidence type="ECO:0000259" key="5">
    <source>
        <dbReference type="Pfam" id="PF10187"/>
    </source>
</evidence>
<feature type="region of interest" description="Disordered" evidence="4">
    <location>
        <begin position="1"/>
        <end position="40"/>
    </location>
</feature>
<protein>
    <submittedName>
        <fullName evidence="6">Putative nefa-interacting nuclear protein nip30</fullName>
    </submittedName>
</protein>
<dbReference type="PANTHER" id="PTHR13495:SF0">
    <property type="entry name" value="PSME3-INTERACTING PROTEIN"/>
    <property type="match status" value="1"/>
</dbReference>
<evidence type="ECO:0000256" key="4">
    <source>
        <dbReference type="SAM" id="MobiDB-lite"/>
    </source>
</evidence>
<comment type="subcellular location">
    <subcellularLocation>
        <location evidence="1">Nucleus</location>
    </subcellularLocation>
</comment>
<keyword evidence="3" id="KW-0175">Coiled coil</keyword>
<feature type="compositionally biased region" description="Basic and acidic residues" evidence="4">
    <location>
        <begin position="11"/>
        <end position="26"/>
    </location>
</feature>
<accession>A0A0P4W0R0</accession>
<feature type="domain" description="FAM192A/Fyv6 N-terminal" evidence="5">
    <location>
        <begin position="5"/>
        <end position="106"/>
    </location>
</feature>
<dbReference type="InterPro" id="IPR019331">
    <property type="entry name" value="FAM192A/Fyv6_N"/>
</dbReference>